<keyword evidence="2" id="KW-1185">Reference proteome</keyword>
<evidence type="ECO:0000313" key="2">
    <source>
        <dbReference type="Proteomes" id="UP000230824"/>
    </source>
</evidence>
<dbReference type="Proteomes" id="UP000230824">
    <property type="component" value="Segment"/>
</dbReference>
<accession>A0A291LA19</accession>
<dbReference type="RefSeq" id="YP_009984377.1">
    <property type="nucleotide sequence ID" value="NC_052652.1"/>
</dbReference>
<dbReference type="EMBL" id="MF805809">
    <property type="protein sequence ID" value="ATI15751.1"/>
    <property type="molecule type" value="Genomic_DNA"/>
</dbReference>
<organism evidence="1 2">
    <name type="scientific">Escherichia phage vB_EcoM_PHB05</name>
    <dbReference type="NCBI Taxonomy" id="2041347"/>
    <lineage>
        <taxon>Viruses</taxon>
        <taxon>Duplodnaviria</taxon>
        <taxon>Heunggongvirae</taxon>
        <taxon>Uroviricota</taxon>
        <taxon>Caudoviricetes</taxon>
        <taxon>Stephanstirmvirinae</taxon>
        <taxon>Justusliebigvirus</taxon>
        <taxon>Justusliebigvirus PHB05</taxon>
    </lineage>
</organism>
<proteinExistence type="predicted"/>
<protein>
    <submittedName>
        <fullName evidence="1">Uncharacterized protein</fullName>
    </submittedName>
</protein>
<dbReference type="KEGG" id="vg:62611721"/>
<name>A0A291LA19_9CAUD</name>
<sequence length="194" mass="23113">MSKIIPSSYELLQFYVYYIDWVTRSNVKDNAMFSKNICLTESIFRYWHTGRKCTHSEAMRIVGEYLEQLQKAELPVLHPFNESKEELEQECKEGKCHLNEKRIEWVRQRLADAGKPPSNSDYTWYDVEGLVQGFEACAIDNTNFAKVLCEVYDLADKIRNQGWKQEHKESYERLDKIFKQIYSNHKEMFQMEDV</sequence>
<reference evidence="1 2" key="1">
    <citation type="submission" date="2017-09" db="EMBL/GenBank/DDBJ databases">
        <title>Phage vB_EcoM_PHB05 against multidrug-resistant shiga toxin-producing Escherichia.</title>
        <authorList>
            <person name="Chen Y."/>
            <person name="Song J."/>
            <person name="Wu B."/>
        </authorList>
    </citation>
    <scope>NUCLEOTIDE SEQUENCE [LARGE SCALE GENOMIC DNA]</scope>
    <source>
        <strain evidence="1">Wastewater</strain>
    </source>
</reference>
<dbReference type="GeneID" id="62611721"/>
<evidence type="ECO:0000313" key="1">
    <source>
        <dbReference type="EMBL" id="ATI15751.1"/>
    </source>
</evidence>